<organism evidence="1 2">
    <name type="scientific">Auriscalpium vulgare</name>
    <dbReference type="NCBI Taxonomy" id="40419"/>
    <lineage>
        <taxon>Eukaryota</taxon>
        <taxon>Fungi</taxon>
        <taxon>Dikarya</taxon>
        <taxon>Basidiomycota</taxon>
        <taxon>Agaricomycotina</taxon>
        <taxon>Agaricomycetes</taxon>
        <taxon>Russulales</taxon>
        <taxon>Auriscalpiaceae</taxon>
        <taxon>Auriscalpium</taxon>
    </lineage>
</organism>
<keyword evidence="2" id="KW-1185">Reference proteome</keyword>
<name>A0ACB8RVA3_9AGAM</name>
<evidence type="ECO:0000313" key="2">
    <source>
        <dbReference type="Proteomes" id="UP000814033"/>
    </source>
</evidence>
<dbReference type="EMBL" id="MU275893">
    <property type="protein sequence ID" value="KAI0048041.1"/>
    <property type="molecule type" value="Genomic_DNA"/>
</dbReference>
<reference evidence="1" key="2">
    <citation type="journal article" date="2022" name="New Phytol.">
        <title>Evolutionary transition to the ectomycorrhizal habit in the genomes of a hyperdiverse lineage of mushroom-forming fungi.</title>
        <authorList>
            <person name="Looney B."/>
            <person name="Miyauchi S."/>
            <person name="Morin E."/>
            <person name="Drula E."/>
            <person name="Courty P.E."/>
            <person name="Kohler A."/>
            <person name="Kuo A."/>
            <person name="LaButti K."/>
            <person name="Pangilinan J."/>
            <person name="Lipzen A."/>
            <person name="Riley R."/>
            <person name="Andreopoulos W."/>
            <person name="He G."/>
            <person name="Johnson J."/>
            <person name="Nolan M."/>
            <person name="Tritt A."/>
            <person name="Barry K.W."/>
            <person name="Grigoriev I.V."/>
            <person name="Nagy L.G."/>
            <person name="Hibbett D."/>
            <person name="Henrissat B."/>
            <person name="Matheny P.B."/>
            <person name="Labbe J."/>
            <person name="Martin F.M."/>
        </authorList>
    </citation>
    <scope>NUCLEOTIDE SEQUENCE</scope>
    <source>
        <strain evidence="1">FP105234-sp</strain>
    </source>
</reference>
<protein>
    <submittedName>
        <fullName evidence="1">Uncharacterized protein</fullName>
    </submittedName>
</protein>
<dbReference type="Proteomes" id="UP000814033">
    <property type="component" value="Unassembled WGS sequence"/>
</dbReference>
<feature type="non-terminal residue" evidence="1">
    <location>
        <position position="106"/>
    </location>
</feature>
<evidence type="ECO:0000313" key="1">
    <source>
        <dbReference type="EMBL" id="KAI0048041.1"/>
    </source>
</evidence>
<proteinExistence type="predicted"/>
<gene>
    <name evidence="1" type="ORF">FA95DRAFT_1558433</name>
</gene>
<comment type="caution">
    <text evidence="1">The sequence shown here is derived from an EMBL/GenBank/DDBJ whole genome shotgun (WGS) entry which is preliminary data.</text>
</comment>
<accession>A0ACB8RVA3</accession>
<reference evidence="1" key="1">
    <citation type="submission" date="2021-02" db="EMBL/GenBank/DDBJ databases">
        <authorList>
            <consortium name="DOE Joint Genome Institute"/>
            <person name="Ahrendt S."/>
            <person name="Looney B.P."/>
            <person name="Miyauchi S."/>
            <person name="Morin E."/>
            <person name="Drula E."/>
            <person name="Courty P.E."/>
            <person name="Chicoki N."/>
            <person name="Fauchery L."/>
            <person name="Kohler A."/>
            <person name="Kuo A."/>
            <person name="Labutti K."/>
            <person name="Pangilinan J."/>
            <person name="Lipzen A."/>
            <person name="Riley R."/>
            <person name="Andreopoulos W."/>
            <person name="He G."/>
            <person name="Johnson J."/>
            <person name="Barry K.W."/>
            <person name="Grigoriev I.V."/>
            <person name="Nagy L."/>
            <person name="Hibbett D."/>
            <person name="Henrissat B."/>
            <person name="Matheny P.B."/>
            <person name="Labbe J."/>
            <person name="Martin F."/>
        </authorList>
    </citation>
    <scope>NUCLEOTIDE SEQUENCE</scope>
    <source>
        <strain evidence="1">FP105234-sp</strain>
    </source>
</reference>
<sequence length="106" mass="11598">MVRVGVCMVFLVLLGLSAQRERSPRRQSGQCLGHRYLEFATRGRAQRLTQAAVTPTCFSPTTAAADGSTTTACHACSSELQQNPAGEHSHAWHASHEEKRNNSGRY</sequence>